<dbReference type="STRING" id="471223.GWCH70_1406"/>
<dbReference type="InterPro" id="IPR007560">
    <property type="entry name" value="Restrct_endonuc_IV_Mrr"/>
</dbReference>
<keyword evidence="2" id="KW-0540">Nuclease</keyword>
<dbReference type="PANTHER" id="PTHR30015">
    <property type="entry name" value="MRR RESTRICTION SYSTEM PROTEIN"/>
    <property type="match status" value="1"/>
</dbReference>
<dbReference type="GO" id="GO:0015666">
    <property type="term" value="F:restriction endodeoxyribonuclease activity"/>
    <property type="evidence" value="ECO:0007669"/>
    <property type="project" value="TreeGrafter"/>
</dbReference>
<dbReference type="PANTHER" id="PTHR30015:SF7">
    <property type="entry name" value="TYPE IV METHYL-DIRECTED RESTRICTION ENZYME ECOKMRR"/>
    <property type="match status" value="1"/>
</dbReference>
<accession>C5DAC0</accession>
<gene>
    <name evidence="2" type="ordered locus">GWCH70_1406</name>
</gene>
<dbReference type="GO" id="GO:0003677">
    <property type="term" value="F:DNA binding"/>
    <property type="evidence" value="ECO:0007669"/>
    <property type="project" value="InterPro"/>
</dbReference>
<proteinExistence type="predicted"/>
<dbReference type="HOGENOM" id="CLU_047680_0_0_9"/>
<dbReference type="eggNOG" id="COG4127">
    <property type="taxonomic scope" value="Bacteria"/>
</dbReference>
<dbReference type="InterPro" id="IPR011335">
    <property type="entry name" value="Restrct_endonuc-II-like"/>
</dbReference>
<dbReference type="OrthoDB" id="9781481at2"/>
<dbReference type="InterPro" id="IPR052906">
    <property type="entry name" value="Type_IV_Methyl-Rstrct_Enzyme"/>
</dbReference>
<dbReference type="PIRSF" id="PIRSF031853">
    <property type="entry name" value="UPC031853"/>
    <property type="match status" value="1"/>
</dbReference>
<dbReference type="KEGG" id="gwc:GWCH70_1406"/>
<keyword evidence="2" id="KW-0378">Hydrolase</keyword>
<evidence type="ECO:0000313" key="2">
    <source>
        <dbReference type="EMBL" id="ACS24234.1"/>
    </source>
</evidence>
<dbReference type="Pfam" id="PF04471">
    <property type="entry name" value="Mrr_cat"/>
    <property type="match status" value="1"/>
</dbReference>
<dbReference type="GO" id="GO:0009307">
    <property type="term" value="P:DNA restriction-modification system"/>
    <property type="evidence" value="ECO:0007669"/>
    <property type="project" value="InterPro"/>
</dbReference>
<keyword evidence="2" id="KW-0255">Endonuclease</keyword>
<protein>
    <submittedName>
        <fullName evidence="2">Restriction endonuclease</fullName>
    </submittedName>
</protein>
<sequence>MQKWWMIRAGDKNELIPIWLEKGIASIGWSQLGNPKHFRSKEQLIQKADQVFSDAKPKSRNSWVSQVWRFSHEIKKGDRVITYSKEKREYIIGTVTEEHFYDTTIGHPDYPNVIRVMWEETTISRDSLSQAAKNSLGSTLTVFRVDEWGSEIEKLLSDPSLSVSVNKTDETEEDEMIEDLVGKALTMIQDKVDKLDPWQMQYLVGGLLQAMGYNVQISPKGPDGGVDVLAYKDAFGFEKPIIKVQVKHRKSAASAPEIQQLLGANPIDANCLFVSTGGFTSQAEAVAKHNSVKLIDLEELVNLIVYWYEKMPNDARALLPLQKIYVPE</sequence>
<dbReference type="AlphaFoldDB" id="C5DAC0"/>
<evidence type="ECO:0000259" key="1">
    <source>
        <dbReference type="Pfam" id="PF04471"/>
    </source>
</evidence>
<dbReference type="InterPro" id="IPR016984">
    <property type="entry name" value="UCP031853"/>
</dbReference>
<organism evidence="2">
    <name type="scientific">Geobacillus sp. (strain WCH70)</name>
    <dbReference type="NCBI Taxonomy" id="471223"/>
    <lineage>
        <taxon>Bacteria</taxon>
        <taxon>Bacillati</taxon>
        <taxon>Bacillota</taxon>
        <taxon>Bacilli</taxon>
        <taxon>Bacillales</taxon>
        <taxon>Anoxybacillaceae</taxon>
        <taxon>Geobacillus</taxon>
    </lineage>
</organism>
<dbReference type="REBASE" id="21090">
    <property type="entry name" value="GspWCHMrrP"/>
</dbReference>
<reference evidence="2" key="1">
    <citation type="submission" date="2009-06" db="EMBL/GenBank/DDBJ databases">
        <title>Complete sequence of chromosome of Geopacillus sp. WCH70.</title>
        <authorList>
            <consortium name="US DOE Joint Genome Institute"/>
            <person name="Lucas S."/>
            <person name="Copeland A."/>
            <person name="Lapidus A."/>
            <person name="Glavina del Rio T."/>
            <person name="Dalin E."/>
            <person name="Tice H."/>
            <person name="Bruce D."/>
            <person name="Goodwin L."/>
            <person name="Pitluck S."/>
            <person name="Chertkov O."/>
            <person name="Brettin T."/>
            <person name="Detter J.C."/>
            <person name="Han C."/>
            <person name="Larimer F."/>
            <person name="Land M."/>
            <person name="Hauser L."/>
            <person name="Kyrpides N."/>
            <person name="Mikhailova N."/>
            <person name="Brumm P."/>
            <person name="Mead D.A."/>
            <person name="Richardson P."/>
        </authorList>
    </citation>
    <scope>NUCLEOTIDE SEQUENCE [LARGE SCALE GENOMIC DNA]</scope>
    <source>
        <strain evidence="2">WCH70</strain>
    </source>
</reference>
<dbReference type="SUPFAM" id="SSF52980">
    <property type="entry name" value="Restriction endonuclease-like"/>
    <property type="match status" value="1"/>
</dbReference>
<dbReference type="GO" id="GO:0043590">
    <property type="term" value="C:bacterial nucleoid"/>
    <property type="evidence" value="ECO:0007669"/>
    <property type="project" value="TreeGrafter"/>
</dbReference>
<name>C5DAC0_GEOSW</name>
<dbReference type="InterPro" id="IPR011856">
    <property type="entry name" value="tRNA_endonuc-like_dom_sf"/>
</dbReference>
<dbReference type="Gene3D" id="3.40.1350.10">
    <property type="match status" value="1"/>
</dbReference>
<feature type="domain" description="Restriction endonuclease type IV Mrr" evidence="1">
    <location>
        <begin position="193"/>
        <end position="304"/>
    </location>
</feature>
<dbReference type="EMBL" id="CP001638">
    <property type="protein sequence ID" value="ACS24234.1"/>
    <property type="molecule type" value="Genomic_DNA"/>
</dbReference>